<evidence type="ECO:0000256" key="1">
    <source>
        <dbReference type="SAM" id="MobiDB-lite"/>
    </source>
</evidence>
<protein>
    <submittedName>
        <fullName evidence="2">General secretion pathway protein GspN</fullName>
    </submittedName>
</protein>
<accession>A0A7W3FNJ8</accession>
<dbReference type="Proteomes" id="UP000547058">
    <property type="component" value="Unassembled WGS sequence"/>
</dbReference>
<organism evidence="2 3">
    <name type="scientific">Stenotrophomonas tumulicola</name>
    <dbReference type="NCBI Taxonomy" id="1685415"/>
    <lineage>
        <taxon>Bacteria</taxon>
        <taxon>Pseudomonadati</taxon>
        <taxon>Pseudomonadota</taxon>
        <taxon>Gammaproteobacteria</taxon>
        <taxon>Lysobacterales</taxon>
        <taxon>Lysobacteraceae</taxon>
        <taxon>Stenotrophomonas</taxon>
    </lineage>
</organism>
<dbReference type="RefSeq" id="WP_182339939.1">
    <property type="nucleotide sequence ID" value="NZ_JACGXS010000007.1"/>
</dbReference>
<name>A0A7W3FNJ8_9GAMM</name>
<dbReference type="EMBL" id="JACGXS010000007">
    <property type="protein sequence ID" value="MBA8682799.1"/>
    <property type="molecule type" value="Genomic_DNA"/>
</dbReference>
<feature type="compositionally biased region" description="Pro residues" evidence="1">
    <location>
        <begin position="252"/>
        <end position="262"/>
    </location>
</feature>
<feature type="compositionally biased region" description="Basic and acidic residues" evidence="1">
    <location>
        <begin position="227"/>
        <end position="242"/>
    </location>
</feature>
<feature type="compositionally biased region" description="Pro residues" evidence="1">
    <location>
        <begin position="181"/>
        <end position="192"/>
    </location>
</feature>
<keyword evidence="3" id="KW-1185">Reference proteome</keyword>
<reference evidence="2 3" key="1">
    <citation type="submission" date="2020-08" db="EMBL/GenBank/DDBJ databases">
        <title>Stenotrophomonas tumulicola JCM 30961.</title>
        <authorList>
            <person name="Deng Y."/>
        </authorList>
    </citation>
    <scope>NUCLEOTIDE SEQUENCE [LARGE SCALE GENOMIC DNA]</scope>
    <source>
        <strain evidence="2 3">JCM 30961</strain>
    </source>
</reference>
<feature type="region of interest" description="Disordered" evidence="1">
    <location>
        <begin position="161"/>
        <end position="262"/>
    </location>
</feature>
<dbReference type="AlphaFoldDB" id="A0A7W3FNJ8"/>
<evidence type="ECO:0000313" key="3">
    <source>
        <dbReference type="Proteomes" id="UP000547058"/>
    </source>
</evidence>
<sequence>MRIDRFSLRGWILLGLAMVAALSWLAALSGLGRQISARADVVAAHPPLPTLGPLADDPMTVPASHAAISERPVFAEDRRPHPFRLGGPAASNTGSLRLTGVLLAGDFGMATLTSEQNRSLRLRLGGDAVEGWQLLALEPRRATVLGPEGAQVLELSVFDGQGGEAPTQLHDPRSGNGAAPPVLPPPPVPRPAQPARGAAAETTAPPVPAQGVPAASEQPSNQGPSEEQMRAIRERIRARREQLQQQQQQRQPTPPPGGGANP</sequence>
<evidence type="ECO:0000313" key="2">
    <source>
        <dbReference type="EMBL" id="MBA8682799.1"/>
    </source>
</evidence>
<proteinExistence type="predicted"/>
<comment type="caution">
    <text evidence="2">The sequence shown here is derived from an EMBL/GenBank/DDBJ whole genome shotgun (WGS) entry which is preliminary data.</text>
</comment>
<feature type="compositionally biased region" description="Low complexity" evidence="1">
    <location>
        <begin position="193"/>
        <end position="215"/>
    </location>
</feature>
<gene>
    <name evidence="2" type="ORF">H4O11_13425</name>
</gene>